<evidence type="ECO:0000259" key="1">
    <source>
        <dbReference type="SMART" id="SM00666"/>
    </source>
</evidence>
<evidence type="ECO:0000313" key="2">
    <source>
        <dbReference type="EMBL" id="VDC81459.1"/>
    </source>
</evidence>
<dbReference type="SMART" id="SM00666">
    <property type="entry name" value="PB1"/>
    <property type="match status" value="1"/>
</dbReference>
<feature type="domain" description="PB1" evidence="1">
    <location>
        <begin position="21"/>
        <end position="105"/>
    </location>
</feature>
<name>A0A3P5ZU44_BRACM</name>
<dbReference type="InterPro" id="IPR000270">
    <property type="entry name" value="PB1_dom"/>
</dbReference>
<protein>
    <recommendedName>
        <fullName evidence="1">PB1 domain-containing protein</fullName>
    </recommendedName>
</protein>
<reference evidence="2" key="1">
    <citation type="submission" date="2018-11" db="EMBL/GenBank/DDBJ databases">
        <authorList>
            <consortium name="Genoscope - CEA"/>
            <person name="William W."/>
        </authorList>
    </citation>
    <scope>NUCLEOTIDE SEQUENCE</scope>
</reference>
<sequence>MATNNKVIAICRSGGEFVTNKDDGLLSYSGSGDAFAIDIDQNTSMSDFKTELAEYFGFGVETMTLKYFLPGNKKTLITISKDKDFMRMVKFSADAGTVEVFVMPQESGVVNVSNMPASR</sequence>
<dbReference type="Pfam" id="PF00564">
    <property type="entry name" value="PB1"/>
    <property type="match status" value="1"/>
</dbReference>
<organism evidence="2">
    <name type="scientific">Brassica campestris</name>
    <name type="common">Field mustard</name>
    <dbReference type="NCBI Taxonomy" id="3711"/>
    <lineage>
        <taxon>Eukaryota</taxon>
        <taxon>Viridiplantae</taxon>
        <taxon>Streptophyta</taxon>
        <taxon>Embryophyta</taxon>
        <taxon>Tracheophyta</taxon>
        <taxon>Spermatophyta</taxon>
        <taxon>Magnoliopsida</taxon>
        <taxon>eudicotyledons</taxon>
        <taxon>Gunneridae</taxon>
        <taxon>Pentapetalae</taxon>
        <taxon>rosids</taxon>
        <taxon>malvids</taxon>
        <taxon>Brassicales</taxon>
        <taxon>Brassicaceae</taxon>
        <taxon>Brassiceae</taxon>
        <taxon>Brassica</taxon>
    </lineage>
</organism>
<dbReference type="Gene3D" id="3.10.20.90">
    <property type="entry name" value="Phosphatidylinositol 3-kinase Catalytic Subunit, Chain A, domain 1"/>
    <property type="match status" value="1"/>
</dbReference>
<accession>A0A3P5ZU44</accession>
<gene>
    <name evidence="2" type="ORF">BRAA03T12677Z</name>
</gene>
<proteinExistence type="predicted"/>
<dbReference type="EMBL" id="LR031572">
    <property type="protein sequence ID" value="VDC81459.1"/>
    <property type="molecule type" value="Genomic_DNA"/>
</dbReference>
<dbReference type="SUPFAM" id="SSF54277">
    <property type="entry name" value="CAD &amp; PB1 domains"/>
    <property type="match status" value="1"/>
</dbReference>
<dbReference type="AlphaFoldDB" id="A0A3P5ZU44"/>